<protein>
    <submittedName>
        <fullName evidence="1">Uncharacterized protein</fullName>
    </submittedName>
</protein>
<organism evidence="1 2">
    <name type="scientific">Anguilla anguilla</name>
    <name type="common">European freshwater eel</name>
    <name type="synonym">Muraena anguilla</name>
    <dbReference type="NCBI Taxonomy" id="7936"/>
    <lineage>
        <taxon>Eukaryota</taxon>
        <taxon>Metazoa</taxon>
        <taxon>Chordata</taxon>
        <taxon>Craniata</taxon>
        <taxon>Vertebrata</taxon>
        <taxon>Euteleostomi</taxon>
        <taxon>Actinopterygii</taxon>
        <taxon>Neopterygii</taxon>
        <taxon>Teleostei</taxon>
        <taxon>Anguilliformes</taxon>
        <taxon>Anguillidae</taxon>
        <taxon>Anguilla</taxon>
    </lineage>
</organism>
<evidence type="ECO:0000313" key="2">
    <source>
        <dbReference type="Proteomes" id="UP001044222"/>
    </source>
</evidence>
<reference evidence="1" key="1">
    <citation type="submission" date="2021-01" db="EMBL/GenBank/DDBJ databases">
        <title>A chromosome-scale assembly of European eel, Anguilla anguilla.</title>
        <authorList>
            <person name="Henkel C."/>
            <person name="Jong-Raadsen S.A."/>
            <person name="Dufour S."/>
            <person name="Weltzien F.-A."/>
            <person name="Palstra A.P."/>
            <person name="Pelster B."/>
            <person name="Spaink H.P."/>
            <person name="Van Den Thillart G.E."/>
            <person name="Jansen H."/>
            <person name="Zahm M."/>
            <person name="Klopp C."/>
            <person name="Cedric C."/>
            <person name="Louis A."/>
            <person name="Berthelot C."/>
            <person name="Parey E."/>
            <person name="Roest Crollius H."/>
            <person name="Montfort J."/>
            <person name="Robinson-Rechavi M."/>
            <person name="Bucao C."/>
            <person name="Bouchez O."/>
            <person name="Gislard M."/>
            <person name="Lluch J."/>
            <person name="Milhes M."/>
            <person name="Lampietro C."/>
            <person name="Lopez Roques C."/>
            <person name="Donnadieu C."/>
            <person name="Braasch I."/>
            <person name="Desvignes T."/>
            <person name="Postlethwait J."/>
            <person name="Bobe J."/>
            <person name="Guiguen Y."/>
            <person name="Dirks R."/>
        </authorList>
    </citation>
    <scope>NUCLEOTIDE SEQUENCE</scope>
    <source>
        <strain evidence="1">Tag_6206</strain>
        <tissue evidence="1">Liver</tissue>
    </source>
</reference>
<gene>
    <name evidence="1" type="ORF">ANANG_G00092180</name>
</gene>
<keyword evidence="2" id="KW-1185">Reference proteome</keyword>
<sequence length="117" mass="13118">MVFEWTKTVRILLHHQYLKLTEYQQNLLLPSKPLSCLLVQNRPTICHPQPVPVCKQGGAQVVCGTKPDKVRPRLASTVKITENQPAARTGQASLVPALQWKRSMRVPLPLLWGEGTS</sequence>
<name>A0A9D3MM02_ANGAN</name>
<dbReference type="AlphaFoldDB" id="A0A9D3MM02"/>
<proteinExistence type="predicted"/>
<dbReference type="EMBL" id="JAFIRN010000004">
    <property type="protein sequence ID" value="KAG5851341.1"/>
    <property type="molecule type" value="Genomic_DNA"/>
</dbReference>
<accession>A0A9D3MM02</accession>
<comment type="caution">
    <text evidence="1">The sequence shown here is derived from an EMBL/GenBank/DDBJ whole genome shotgun (WGS) entry which is preliminary data.</text>
</comment>
<evidence type="ECO:0000313" key="1">
    <source>
        <dbReference type="EMBL" id="KAG5851341.1"/>
    </source>
</evidence>
<dbReference type="Proteomes" id="UP001044222">
    <property type="component" value="Unassembled WGS sequence"/>
</dbReference>